<dbReference type="OrthoDB" id="6513042at2759"/>
<dbReference type="PROSITE" id="PS51194">
    <property type="entry name" value="HELICASE_CTER"/>
    <property type="match status" value="1"/>
</dbReference>
<dbReference type="GO" id="GO:0005524">
    <property type="term" value="F:ATP binding"/>
    <property type="evidence" value="ECO:0007669"/>
    <property type="project" value="UniProtKB-KW"/>
</dbReference>
<evidence type="ECO:0000256" key="3">
    <source>
        <dbReference type="ARBA" id="ARBA00022801"/>
    </source>
</evidence>
<proteinExistence type="inferred from homology"/>
<dbReference type="GO" id="GO:0000400">
    <property type="term" value="F:four-way junction DNA binding"/>
    <property type="evidence" value="ECO:0007669"/>
    <property type="project" value="TreeGrafter"/>
</dbReference>
<dbReference type="PROSITE" id="PS50035">
    <property type="entry name" value="PLD"/>
    <property type="match status" value="1"/>
</dbReference>
<evidence type="ECO:0000256" key="1">
    <source>
        <dbReference type="ARBA" id="ARBA00009889"/>
    </source>
</evidence>
<dbReference type="Proteomes" id="UP000678499">
    <property type="component" value="Unassembled WGS sequence"/>
</dbReference>
<dbReference type="GO" id="GO:0045003">
    <property type="term" value="P:double-strand break repair via synthesis-dependent strand annealing"/>
    <property type="evidence" value="ECO:0007669"/>
    <property type="project" value="TreeGrafter"/>
</dbReference>
<dbReference type="InterPro" id="IPR001736">
    <property type="entry name" value="PLipase_D/transphosphatidylase"/>
</dbReference>
<keyword evidence="5" id="KW-0067">ATP-binding</keyword>
<sequence>MNGIPNETAESWVFPTGAEERVYQLTISERALKRNTLVCLPTGLGKTFIAAVLMYNFYRWFPDGIFIFMAPTRPLVKQQKGAMLKFVPLEPTLMVELTGTMKPENRNEMWLSKQFLFMTPQVMTNDISRGVVPLDRVRLLIVDEAHRATGDHAYVIVINKLWENHKEFRVLALTATPGKDETRIYEIAETYVQDLQRVNVVQTSHRFLSRFKLIQCMEELRAKGGSFAGSCLSLVTFCVSLYYGIELLEQHGLRPFYNHFQAILSGEKNPEVKTRLLKDERFMVLMRKLRENFGVMGKGFVIGHPKLEKLRDVVLEHFQKHDDRNTKIMIFSQEAWDSEEDLEEEDEIYRESVEDITALLKNFEPMVRARSFVGQTSSGKNTKGITQKEQLKVVKEFSSKTNAETGFNVLVCTCVAEEGLDIDDVDLIICFDSNRSPIRLIQRMGRTGRKAAGKMIALCAEGKEAEAYLGAMRQRNVVNRILCDKNISKNLMPPIPWPFPEGKNLRCERMAHVPINFESPAVKSRAKPGVAKRERKRKVNAKHVSDDEGTISKNYAGGSKRLHSKTNAGDLRSFLMNNSGVSTKKKRGVESSPEIITIADEDVDMERIMETLPKNFASDDNLICEEDEILDLIAMGTKALEELQEISSRRAKEERERQRKLETYDCDVCADVFTTLFRRFNPSAPVTPVRLSPPMSASAFEVCDGSKQDSLEALIEDNMGNCSEMEFDHVDDPGKSKDITDPQPGAVELKTSTPFIRHNNLQASFKPGKLFTVFESPIEASPVIVKRDSPDVSSKGANETILASTTQILKAINAATQVLSETPAKLRKFKPTKLSVKTAVVTSPKPAKSTLHNFDDISDEDDDLFARMDLDKLKSPSSSREDVAKSVVDSRPLAGRPPLFASPKCSTIDRSVSEKKPVSLSDCRSPILSTRIRPVDSSVQSCAPTDAKAVYNLLDLLSDDSVEEIDFEKSTDLGDIGPPRSPEFQKVGSRNRPRNTNSGTACVRKNGSDFTGISREQVNNVALNMEGMRSSEVHLATSRKKEEAAVVFHDLSDLFDDVDEVQLRQVSPTVLVEPAAPVTPVVHTFDDLVCDGESNDSWLLDAYEQAMGTDADKHEALAGLLPDADAAKKLKIVSQKCTTRNEANSSSTLAHGSTQRNVHLNSSTEHESFELPIARRRKRVDFFEDTRESAGSADSSNPLVRRKIGHNQSKKSTKSVSWDSSTIDDDDDFIIPKRSKMDSAGESRKSTDEAGSSRKTLEISSRDVKVKKKKRKRRHNDFLDDEAEVSIDRLNSEDESGGSSYDENELSMIDDRDILTQDPGVDMAAVYLRSVRDAQPKHNAFRLKYESAVPDHEVFSQHPGRDTAESASDDDLDGFIVDDVEEDEIAGESEQEVSAVGCLSQGGVRTRRQRMQMKPRKRRVVRFSSEFMDSLPGIVKISLACGVSVLAVIAGKRAVKRYLTHKGSVAEQDLKFNACGDENIVEIEKYQREAGEDLFQKIKMYGTQPIVGSKRSPIARAWNAGRSREDEKAEQRKESILMNEILDHDCDSNGCPVINRGLFSPSPYPDDTANLPIPYDLDADSPWGEESRVVSKFIRVVHSAKRSLLICMHMICFKKYVEHLVFLRKDNPTLDLRVMVDEVYFADILVEAGIPVLQYKGNPCFGTLPGRLHSKYFIVDKKIAMLGSANWTRAAFKENFENLILSTDPLVVERLADHFESLWKTDDFVPYVQKNGEKPRPPQY</sequence>
<keyword evidence="2" id="KW-0547">Nucleotide-binding</keyword>
<dbReference type="EMBL" id="CAJPEX010000299">
    <property type="protein sequence ID" value="CAG0914927.1"/>
    <property type="molecule type" value="Genomic_DNA"/>
</dbReference>
<dbReference type="SMART" id="SM00490">
    <property type="entry name" value="HELICc"/>
    <property type="match status" value="1"/>
</dbReference>
<evidence type="ECO:0000259" key="9">
    <source>
        <dbReference type="PROSITE" id="PS51194"/>
    </source>
</evidence>
<dbReference type="GO" id="GO:0043138">
    <property type="term" value="F:3'-5' DNA helicase activity"/>
    <property type="evidence" value="ECO:0007669"/>
    <property type="project" value="InterPro"/>
</dbReference>
<comment type="similarity">
    <text evidence="1">Belongs to the DEAD box helicase family. DEAH subfamily. FANCM sub-subfamily.</text>
</comment>
<dbReference type="SUPFAM" id="SSF52540">
    <property type="entry name" value="P-loop containing nucleoside triphosphate hydrolases"/>
    <property type="match status" value="1"/>
</dbReference>
<feature type="region of interest" description="Disordered" evidence="6">
    <location>
        <begin position="524"/>
        <end position="563"/>
    </location>
</feature>
<feature type="compositionally biased region" description="Basic residues" evidence="6">
    <location>
        <begin position="1200"/>
        <end position="1213"/>
    </location>
</feature>
<dbReference type="CDD" id="cd12091">
    <property type="entry name" value="FANCM_ID"/>
    <property type="match status" value="1"/>
</dbReference>
<evidence type="ECO:0000313" key="10">
    <source>
        <dbReference type="EMBL" id="CAD7274775.1"/>
    </source>
</evidence>
<evidence type="ECO:0000256" key="5">
    <source>
        <dbReference type="ARBA" id="ARBA00022840"/>
    </source>
</evidence>
<gene>
    <name evidence="10" type="ORF">NMOB1V02_LOCUS2596</name>
</gene>
<dbReference type="InterPro" id="IPR027417">
    <property type="entry name" value="P-loop_NTPase"/>
</dbReference>
<evidence type="ECO:0000256" key="2">
    <source>
        <dbReference type="ARBA" id="ARBA00022741"/>
    </source>
</evidence>
<reference evidence="10" key="1">
    <citation type="submission" date="2020-11" db="EMBL/GenBank/DDBJ databases">
        <authorList>
            <person name="Tran Van P."/>
        </authorList>
    </citation>
    <scope>NUCLEOTIDE SEQUENCE</scope>
</reference>
<feature type="compositionally biased region" description="Basic and acidic residues" evidence="6">
    <location>
        <begin position="1235"/>
        <end position="1264"/>
    </location>
</feature>
<dbReference type="SMART" id="SM00487">
    <property type="entry name" value="DEXDc"/>
    <property type="match status" value="1"/>
</dbReference>
<dbReference type="Pfam" id="PF00270">
    <property type="entry name" value="DEAD"/>
    <property type="match status" value="1"/>
</dbReference>
<feature type="domain" description="PLD phosphodiesterase" evidence="7">
    <location>
        <begin position="1664"/>
        <end position="1691"/>
    </location>
</feature>
<feature type="region of interest" description="Disordered" evidence="6">
    <location>
        <begin position="970"/>
        <end position="1006"/>
    </location>
</feature>
<keyword evidence="4" id="KW-0347">Helicase</keyword>
<name>A0A7R9BHQ2_9CRUS</name>
<feature type="compositionally biased region" description="Polar residues" evidence="6">
    <location>
        <begin position="1141"/>
        <end position="1163"/>
    </location>
</feature>
<dbReference type="InterPro" id="IPR039686">
    <property type="entry name" value="FANCM/Mph1-like_ID"/>
</dbReference>
<accession>A0A7R9BHQ2</accession>
<feature type="domain" description="Helicase ATP-binding" evidence="8">
    <location>
        <begin position="27"/>
        <end position="195"/>
    </location>
</feature>
<dbReference type="SUPFAM" id="SSF56024">
    <property type="entry name" value="Phospholipase D/nuclease"/>
    <property type="match status" value="1"/>
</dbReference>
<dbReference type="InterPro" id="IPR025202">
    <property type="entry name" value="PLD-like_dom"/>
</dbReference>
<dbReference type="Gene3D" id="3.30.870.10">
    <property type="entry name" value="Endonuclease Chain A"/>
    <property type="match status" value="1"/>
</dbReference>
<keyword evidence="3" id="KW-0378">Hydrolase</keyword>
<protein>
    <recommendedName>
        <fullName evidence="12">Fanconi anemia group M protein</fullName>
    </recommendedName>
</protein>
<keyword evidence="11" id="KW-1185">Reference proteome</keyword>
<feature type="region of interest" description="Disordered" evidence="6">
    <location>
        <begin position="1186"/>
        <end position="1277"/>
    </location>
</feature>
<feature type="domain" description="Helicase C-terminal" evidence="9">
    <location>
        <begin position="309"/>
        <end position="495"/>
    </location>
</feature>
<dbReference type="InterPro" id="IPR001650">
    <property type="entry name" value="Helicase_C-like"/>
</dbReference>
<dbReference type="InterPro" id="IPR011545">
    <property type="entry name" value="DEAD/DEAH_box_helicase_dom"/>
</dbReference>
<evidence type="ECO:0008006" key="12">
    <source>
        <dbReference type="Google" id="ProtNLM"/>
    </source>
</evidence>
<evidence type="ECO:0000259" key="7">
    <source>
        <dbReference type="PROSITE" id="PS50035"/>
    </source>
</evidence>
<dbReference type="EMBL" id="OA882336">
    <property type="protein sequence ID" value="CAD7274775.1"/>
    <property type="molecule type" value="Genomic_DNA"/>
</dbReference>
<dbReference type="PROSITE" id="PS51192">
    <property type="entry name" value="HELICASE_ATP_BIND_1"/>
    <property type="match status" value="1"/>
</dbReference>
<dbReference type="InterPro" id="IPR014001">
    <property type="entry name" value="Helicase_ATP-bd"/>
</dbReference>
<evidence type="ECO:0000256" key="4">
    <source>
        <dbReference type="ARBA" id="ARBA00022806"/>
    </source>
</evidence>
<dbReference type="GO" id="GO:0036297">
    <property type="term" value="P:interstrand cross-link repair"/>
    <property type="evidence" value="ECO:0007669"/>
    <property type="project" value="TreeGrafter"/>
</dbReference>
<dbReference type="SMART" id="SM00155">
    <property type="entry name" value="PLDc"/>
    <property type="match status" value="1"/>
</dbReference>
<dbReference type="PANTHER" id="PTHR14025">
    <property type="entry name" value="FANCONI ANEMIA GROUP M FANCM FAMILY MEMBER"/>
    <property type="match status" value="1"/>
</dbReference>
<evidence type="ECO:0000259" key="8">
    <source>
        <dbReference type="PROSITE" id="PS51192"/>
    </source>
</evidence>
<dbReference type="GO" id="GO:0016787">
    <property type="term" value="F:hydrolase activity"/>
    <property type="evidence" value="ECO:0007669"/>
    <property type="project" value="UniProtKB-KW"/>
</dbReference>
<dbReference type="PANTHER" id="PTHR14025:SF20">
    <property type="entry name" value="FANCONI ANEMIA GROUP M PROTEIN"/>
    <property type="match status" value="1"/>
</dbReference>
<organism evidence="10">
    <name type="scientific">Notodromas monacha</name>
    <dbReference type="NCBI Taxonomy" id="399045"/>
    <lineage>
        <taxon>Eukaryota</taxon>
        <taxon>Metazoa</taxon>
        <taxon>Ecdysozoa</taxon>
        <taxon>Arthropoda</taxon>
        <taxon>Crustacea</taxon>
        <taxon>Oligostraca</taxon>
        <taxon>Ostracoda</taxon>
        <taxon>Podocopa</taxon>
        <taxon>Podocopida</taxon>
        <taxon>Cypridocopina</taxon>
        <taxon>Cypridoidea</taxon>
        <taxon>Cyprididae</taxon>
        <taxon>Notodromas</taxon>
    </lineage>
</organism>
<feature type="compositionally biased region" description="Basic residues" evidence="6">
    <location>
        <begin position="1265"/>
        <end position="1275"/>
    </location>
</feature>
<feature type="region of interest" description="Disordered" evidence="6">
    <location>
        <begin position="1141"/>
        <end position="1171"/>
    </location>
</feature>
<dbReference type="GO" id="GO:0009378">
    <property type="term" value="F:four-way junction helicase activity"/>
    <property type="evidence" value="ECO:0007669"/>
    <property type="project" value="TreeGrafter"/>
</dbReference>
<dbReference type="Pfam" id="PF00271">
    <property type="entry name" value="Helicase_C"/>
    <property type="match status" value="1"/>
</dbReference>
<evidence type="ECO:0000256" key="6">
    <source>
        <dbReference type="SAM" id="MobiDB-lite"/>
    </source>
</evidence>
<evidence type="ECO:0000313" key="11">
    <source>
        <dbReference type="Proteomes" id="UP000678499"/>
    </source>
</evidence>
<dbReference type="Pfam" id="PF13091">
    <property type="entry name" value="PLDc_2"/>
    <property type="match status" value="1"/>
</dbReference>
<dbReference type="Gene3D" id="3.40.50.300">
    <property type="entry name" value="P-loop containing nucleotide triphosphate hydrolases"/>
    <property type="match status" value="2"/>
</dbReference>